<name>A0A7C9JE58_9BACT</name>
<sequence>MWRSRSRRSSAVADSDVLTGLRARIASIESEGSASPVSVRGGLPNPPGPSAGSAARDAGSSPFVGLQRGARSKGARNGKGGEGSSSGERDFSEESALRRIERLANVSEQCSGKLRSRLLQEGWKAEQVEGALERARACLLVDDERYASVFVRSRLAQRKGEAGILFTLKGLGYEEDYVRALVQEQRQDADLGTEVDRALELLAAKPPKSKNLHDGAYRKLVSAGYTPSVASEAATLFCEELR</sequence>
<comment type="caution">
    <text evidence="2">The sequence shown here is derived from an EMBL/GenBank/DDBJ whole genome shotgun (WGS) entry which is preliminary data.</text>
</comment>
<feature type="compositionally biased region" description="Low complexity" evidence="1">
    <location>
        <begin position="50"/>
        <end position="62"/>
    </location>
</feature>
<protein>
    <submittedName>
        <fullName evidence="2">Regulatory protein RecX</fullName>
    </submittedName>
</protein>
<reference evidence="2" key="1">
    <citation type="submission" date="2018-08" db="EMBL/GenBank/DDBJ databases">
        <title>Murine metabolic-syndrome-specific gut microbial biobank.</title>
        <authorList>
            <person name="Liu C."/>
        </authorList>
    </citation>
    <scope>NUCLEOTIDE SEQUENCE [LARGE SCALE GENOMIC DNA]</scope>
    <source>
        <strain evidence="2">Z82</strain>
    </source>
</reference>
<evidence type="ECO:0000256" key="1">
    <source>
        <dbReference type="SAM" id="MobiDB-lite"/>
    </source>
</evidence>
<feature type="region of interest" description="Disordered" evidence="1">
    <location>
        <begin position="29"/>
        <end position="93"/>
    </location>
</feature>
<proteinExistence type="predicted"/>
<dbReference type="AlphaFoldDB" id="A0A7C9JE58"/>
<organism evidence="2">
    <name type="scientific">Muribaculaceae bacterium Z82</name>
    <dbReference type="NCBI Taxonomy" id="2304548"/>
    <lineage>
        <taxon>Bacteria</taxon>
        <taxon>Pseudomonadati</taxon>
        <taxon>Bacteroidota</taxon>
        <taxon>Bacteroidia</taxon>
        <taxon>Bacteroidales</taxon>
        <taxon>Muribaculaceae</taxon>
    </lineage>
</organism>
<dbReference type="EMBL" id="QWKH01000043">
    <property type="protein sequence ID" value="NBI34739.1"/>
    <property type="molecule type" value="Genomic_DNA"/>
</dbReference>
<evidence type="ECO:0000313" key="2">
    <source>
        <dbReference type="EMBL" id="NBI34739.1"/>
    </source>
</evidence>
<gene>
    <name evidence="2" type="ORF">D1639_06805</name>
</gene>
<accession>A0A7C9JE58</accession>